<proteinExistence type="predicted"/>
<dbReference type="Gene3D" id="3.40.50.150">
    <property type="entry name" value="Vaccinia Virus protein VP39"/>
    <property type="match status" value="1"/>
</dbReference>
<dbReference type="Pfam" id="PF08241">
    <property type="entry name" value="Methyltransf_11"/>
    <property type="match status" value="1"/>
</dbReference>
<sequence>MSLLKLYENYQFINYKNTIGIEKENFCSIVQDILSNKTPYCLSVARHTGTKSQEYYKTSIIKDGKIIEEYPGFEEELTFSLKMFFSYLLTCHYFKFLYKLSFDPSKVQYFITDDKFVNQYMIDNNNRIDIVSVDFDNLLTINSKRLLFSFKETPSYVIDNIAYTNNNLSIYNDRLIYMFGLFMLYKDNEENGEFFTDIVGNKSFNELMKKALEKDDFDIIKNNVVLDQFMSLEEFFKYSGANMIKMKYNMYEKYIIKTTYEPYQFIKYNKINETFNSQILLEYANLCGSNYTITKENKNYDETLIKELLTQLEPLYKQIDFFYHTSFYKFPYNVITSEHKQKASTEIINKFIKASLSGFYLDCFYSTLKSLGIKTTKVEITNFYYYVAIETLEYILKPYYFNMQMLSSPYGQIYLKGLENNDVNQYINYNLPIPKVAPLSTSIYYPQYTLTQFYALINLYNKKKDLQDLIAKIIFYWSRDKKYIYNTIDNILKDATIGNDIIVYRKLRSIHEMNNPNTSFDRGAQRIKDLNAFGFFSLLNITPEFKYLDFGGANGELTVALAKYLKLNKEQVFVSDVKSWFSTENVSEYQKNVTLRYLTTSLLPFEDNSLNLISAFQVFHHIKHMDMTLKEINRVLKEDGILLIREHDCDSISTRTLIDLDHSLREMCTSDKESLDFLHNYTDDYYSMKNMTKLITKYGFVEKEMNYQPPKGTTRYYYKIFIKKTSMYVLTNQIKRMKLS</sequence>
<dbReference type="InterPro" id="IPR029063">
    <property type="entry name" value="SAM-dependent_MTases_sf"/>
</dbReference>
<evidence type="ECO:0000313" key="2">
    <source>
        <dbReference type="EMBL" id="QHT78601.1"/>
    </source>
</evidence>
<dbReference type="SUPFAM" id="SSF53335">
    <property type="entry name" value="S-adenosyl-L-methionine-dependent methyltransferases"/>
    <property type="match status" value="1"/>
</dbReference>
<dbReference type="CDD" id="cd02440">
    <property type="entry name" value="AdoMet_MTases"/>
    <property type="match status" value="1"/>
</dbReference>
<feature type="domain" description="Methyltransferase type 11" evidence="1">
    <location>
        <begin position="548"/>
        <end position="644"/>
    </location>
</feature>
<organism evidence="2">
    <name type="scientific">viral metagenome</name>
    <dbReference type="NCBI Taxonomy" id="1070528"/>
    <lineage>
        <taxon>unclassified sequences</taxon>
        <taxon>metagenomes</taxon>
        <taxon>organismal metagenomes</taxon>
    </lineage>
</organism>
<dbReference type="InterPro" id="IPR013216">
    <property type="entry name" value="Methyltransf_11"/>
</dbReference>
<protein>
    <recommendedName>
        <fullName evidence="1">Methyltransferase type 11 domain-containing protein</fullName>
    </recommendedName>
</protein>
<accession>A0A6C0HDA1</accession>
<dbReference type="GO" id="GO:0008757">
    <property type="term" value="F:S-adenosylmethionine-dependent methyltransferase activity"/>
    <property type="evidence" value="ECO:0007669"/>
    <property type="project" value="InterPro"/>
</dbReference>
<reference evidence="2" key="1">
    <citation type="journal article" date="2020" name="Nature">
        <title>Giant virus diversity and host interactions through global metagenomics.</title>
        <authorList>
            <person name="Schulz F."/>
            <person name="Roux S."/>
            <person name="Paez-Espino D."/>
            <person name="Jungbluth S."/>
            <person name="Walsh D.A."/>
            <person name="Denef V.J."/>
            <person name="McMahon K.D."/>
            <person name="Konstantinidis K.T."/>
            <person name="Eloe-Fadrosh E.A."/>
            <person name="Kyrpides N.C."/>
            <person name="Woyke T."/>
        </authorList>
    </citation>
    <scope>NUCLEOTIDE SEQUENCE</scope>
    <source>
        <strain evidence="2">GVMAG-M-3300023179-92</strain>
    </source>
</reference>
<dbReference type="EMBL" id="MN739934">
    <property type="protein sequence ID" value="QHT78601.1"/>
    <property type="molecule type" value="Genomic_DNA"/>
</dbReference>
<dbReference type="AlphaFoldDB" id="A0A6C0HDA1"/>
<name>A0A6C0HDA1_9ZZZZ</name>
<evidence type="ECO:0000259" key="1">
    <source>
        <dbReference type="Pfam" id="PF08241"/>
    </source>
</evidence>